<evidence type="ECO:0000313" key="1">
    <source>
        <dbReference type="EMBL" id="AEC00388.1"/>
    </source>
</evidence>
<reference evidence="2 3" key="1">
    <citation type="submission" date="2009-09" db="EMBL/GenBank/DDBJ databases">
        <authorList>
            <person name="Weinstock G."/>
            <person name="Sodergren E."/>
            <person name="Clifton S."/>
            <person name="Fulton L."/>
            <person name="Fulton B."/>
            <person name="Courtney L."/>
            <person name="Fronick C."/>
            <person name="Harrison M."/>
            <person name="Strong C."/>
            <person name="Farmer C."/>
            <person name="Delahaunty K."/>
            <person name="Markovic C."/>
            <person name="Hall O."/>
            <person name="Minx P."/>
            <person name="Tomlinson C."/>
            <person name="Mitreva M."/>
            <person name="Nelson J."/>
            <person name="Hou S."/>
            <person name="Wollam A."/>
            <person name="Pepin K.H."/>
            <person name="Johnson M."/>
            <person name="Bhonagiri V."/>
            <person name="Nash W.E."/>
            <person name="Warren W."/>
            <person name="Chinwalla A."/>
            <person name="Mardis E.R."/>
            <person name="Wilson R.K."/>
        </authorList>
    </citation>
    <scope>NUCLEOTIDE SEQUENCE [LARGE SCALE GENOMIC DNA]</scope>
    <source>
        <strain evidence="2">ATCC 35185</strain>
        <strain evidence="3">ATCC 35185 / DSM 20758 / VPI D19B-28</strain>
    </source>
</reference>
<dbReference type="AlphaFoldDB" id="C9LTX5"/>
<evidence type="ECO:0000313" key="4">
    <source>
        <dbReference type="Proteomes" id="UP000011124"/>
    </source>
</evidence>
<protein>
    <submittedName>
        <fullName evidence="1">Uncharacterized protein family UPF0283</fullName>
    </submittedName>
</protein>
<dbReference type="eggNOG" id="COG1160">
    <property type="taxonomic scope" value="Bacteria"/>
</dbReference>
<evidence type="ECO:0000313" key="3">
    <source>
        <dbReference type="Proteomes" id="UP000003505"/>
    </source>
</evidence>
<name>C9LTX5_SELS3</name>
<organism evidence="2 3">
    <name type="scientific">Selenomonas sputigena (strain ATCC 35185 / DSM 20758 / CCUG 44933 / VPI D19B-28)</name>
    <dbReference type="NCBI Taxonomy" id="546271"/>
    <lineage>
        <taxon>Bacteria</taxon>
        <taxon>Bacillati</taxon>
        <taxon>Bacillota</taxon>
        <taxon>Negativicutes</taxon>
        <taxon>Selenomonadales</taxon>
        <taxon>Selenomonadaceae</taxon>
        <taxon>Selenomonas</taxon>
    </lineage>
</organism>
<proteinExistence type="predicted"/>
<evidence type="ECO:0000313" key="2">
    <source>
        <dbReference type="EMBL" id="EEX77506.1"/>
    </source>
</evidence>
<gene>
    <name evidence="1" type="ordered locus">Selsp_1430</name>
    <name evidence="2" type="ORF">SELSPUOL_00780</name>
</gene>
<dbReference type="KEGG" id="ssg:Selsp_1430"/>
<dbReference type="OrthoDB" id="9255830at2"/>
<dbReference type="STRING" id="546271.Selsp_1430"/>
<dbReference type="Proteomes" id="UP000003505">
    <property type="component" value="Unassembled WGS sequence"/>
</dbReference>
<dbReference type="Proteomes" id="UP000011124">
    <property type="component" value="Chromosome"/>
</dbReference>
<dbReference type="RefSeq" id="WP_006191867.1">
    <property type="nucleotide sequence ID" value="NC_015437.1"/>
</dbReference>
<reference evidence="1 4" key="2">
    <citation type="submission" date="2011-04" db="EMBL/GenBank/DDBJ databases">
        <title>The complete genome of Selenomonas sputigena DSM 20758.</title>
        <authorList>
            <consortium name="US DOE Joint Genome Institute (JGI-PGF)"/>
            <person name="Lucas S."/>
            <person name="Copeland A."/>
            <person name="Lapidus A."/>
            <person name="Bruce D."/>
            <person name="Goodwin L."/>
            <person name="Pitluck S."/>
            <person name="Peters L."/>
            <person name="Kyrpides N."/>
            <person name="Mavromatis K."/>
            <person name="Ivanova N."/>
            <person name="Ovchinnikova G."/>
            <person name="Teshima H."/>
            <person name="Detter J.C."/>
            <person name="Tapia R."/>
            <person name="Han C."/>
            <person name="Land M."/>
            <person name="Hauser L."/>
            <person name="Markowitz V."/>
            <person name="Cheng J.-F."/>
            <person name="Hugenholtz P."/>
            <person name="Woyke T."/>
            <person name="Wu D."/>
            <person name="Gronow S."/>
            <person name="Wellnitz S."/>
            <person name="Schneider S."/>
            <person name="Klenk H.-P."/>
            <person name="Eisen J.A."/>
        </authorList>
    </citation>
    <scope>NUCLEOTIDE SEQUENCE [LARGE SCALE GENOMIC DNA]</scope>
    <source>
        <strain evidence="1">ATCC 35185</strain>
        <strain evidence="4">ATCC 35185 / DSM 20758 / VPI D19B-28</strain>
    </source>
</reference>
<sequence length="160" mass="17811">MAEMVRMETLEEIREGCHKSVKRYAVLGAANAVNPIPGLDIGVDAGLCLRMMADMRARFGLSKEAESKLRHYDVLVPLVKKVFDFATKEGVMIVLKSFGKRYLGKTTAKYVPFIGQGIAAAAGYGMMRWFARQYIEDCYELARLARENAVTIDAEAKVLP</sequence>
<keyword evidence="4" id="KW-1185">Reference proteome</keyword>
<accession>C9LTX5</accession>
<dbReference type="EMBL" id="ACKP02000015">
    <property type="protein sequence ID" value="EEX77506.1"/>
    <property type="molecule type" value="Genomic_DNA"/>
</dbReference>
<dbReference type="HOGENOM" id="CLU_116223_0_0_9"/>
<dbReference type="EMBL" id="CP002637">
    <property type="protein sequence ID" value="AEC00388.1"/>
    <property type="molecule type" value="Genomic_DNA"/>
</dbReference>